<dbReference type="AlphaFoldDB" id="A0A0V0RB88"/>
<reference evidence="1 2" key="1">
    <citation type="submission" date="2015-01" db="EMBL/GenBank/DDBJ databases">
        <title>Evolution of Trichinella species and genotypes.</title>
        <authorList>
            <person name="Korhonen P.K."/>
            <person name="Edoardo P."/>
            <person name="Giuseppe L.R."/>
            <person name="Gasser R.B."/>
        </authorList>
    </citation>
    <scope>NUCLEOTIDE SEQUENCE [LARGE SCALE GENOMIC DNA]</scope>
    <source>
        <strain evidence="1">ISS37</strain>
    </source>
</reference>
<proteinExistence type="predicted"/>
<protein>
    <submittedName>
        <fullName evidence="1">Uncharacterized protein</fullName>
    </submittedName>
</protein>
<dbReference type="Proteomes" id="UP000054630">
    <property type="component" value="Unassembled WGS sequence"/>
</dbReference>
<sequence length="40" mass="4629">MIKLPLTAKCAIFSLFMFMLFRQFSNQNAELPSTDGFKLK</sequence>
<evidence type="ECO:0000313" key="2">
    <source>
        <dbReference type="Proteomes" id="UP000054630"/>
    </source>
</evidence>
<gene>
    <name evidence="1" type="ORF">T07_4072</name>
</gene>
<evidence type="ECO:0000313" key="1">
    <source>
        <dbReference type="EMBL" id="KRX11714.1"/>
    </source>
</evidence>
<dbReference type="OrthoDB" id="10277551at2759"/>
<name>A0A0V0RB88_9BILA</name>
<keyword evidence="2" id="KW-1185">Reference proteome</keyword>
<accession>A0A0V0RB88</accession>
<organism evidence="1 2">
    <name type="scientific">Trichinella nelsoni</name>
    <dbReference type="NCBI Taxonomy" id="6336"/>
    <lineage>
        <taxon>Eukaryota</taxon>
        <taxon>Metazoa</taxon>
        <taxon>Ecdysozoa</taxon>
        <taxon>Nematoda</taxon>
        <taxon>Enoplea</taxon>
        <taxon>Dorylaimia</taxon>
        <taxon>Trichinellida</taxon>
        <taxon>Trichinellidae</taxon>
        <taxon>Trichinella</taxon>
    </lineage>
</organism>
<comment type="caution">
    <text evidence="1">The sequence shown here is derived from an EMBL/GenBank/DDBJ whole genome shotgun (WGS) entry which is preliminary data.</text>
</comment>
<dbReference type="EMBL" id="JYDL01001555">
    <property type="protein sequence ID" value="KRX11714.1"/>
    <property type="molecule type" value="Genomic_DNA"/>
</dbReference>